<dbReference type="OrthoDB" id="249703at2759"/>
<keyword evidence="5" id="KW-1185">Reference proteome</keyword>
<reference evidence="4 5" key="1">
    <citation type="submission" date="2019-01" db="EMBL/GenBank/DDBJ databases">
        <authorList>
            <person name="Ferrante I. M."/>
        </authorList>
    </citation>
    <scope>NUCLEOTIDE SEQUENCE [LARGE SCALE GENOMIC DNA]</scope>
    <source>
        <strain evidence="4 5">B856</strain>
    </source>
</reference>
<dbReference type="InterPro" id="IPR036282">
    <property type="entry name" value="Glutathione-S-Trfase_C_sf"/>
</dbReference>
<dbReference type="GO" id="GO:0005737">
    <property type="term" value="C:cytoplasm"/>
    <property type="evidence" value="ECO:0007669"/>
    <property type="project" value="TreeGrafter"/>
</dbReference>
<evidence type="ECO:0000259" key="2">
    <source>
        <dbReference type="PROSITE" id="PS50404"/>
    </source>
</evidence>
<feature type="domain" description="GST N-terminal" evidence="2">
    <location>
        <begin position="4"/>
        <end position="81"/>
    </location>
</feature>
<evidence type="ECO:0008006" key="6">
    <source>
        <dbReference type="Google" id="ProtNLM"/>
    </source>
</evidence>
<sequence>MVLPLYTLYTPPGSFFAFAPLIVSEYVGVTVELEKTGSIEQLIASKSPTGASPILETQNGEVIVSSQAIARFIASLRQDTNLLGSDSLRQSLAIECWTNWAAQELELPVCVCCYITKGCTPFNENVVKKGKKDIIRALSVLESQLEKQSSNKNKKTSQTWLVTKEHITLADITVACTLVYPFTLVFDKASLSSFPMVVCWFENCMKEPEFVAVLGKIECGRHENTNF</sequence>
<dbReference type="AlphaFoldDB" id="A0A448ZT03"/>
<comment type="similarity">
    <text evidence="1">Belongs to the GST superfamily.</text>
</comment>
<dbReference type="Pfam" id="PF00043">
    <property type="entry name" value="GST_C"/>
    <property type="match status" value="1"/>
</dbReference>
<dbReference type="InterPro" id="IPR036249">
    <property type="entry name" value="Thioredoxin-like_sf"/>
</dbReference>
<evidence type="ECO:0000259" key="3">
    <source>
        <dbReference type="PROSITE" id="PS50405"/>
    </source>
</evidence>
<dbReference type="EMBL" id="CAACVS010000690">
    <property type="protein sequence ID" value="VEU45178.1"/>
    <property type="molecule type" value="Genomic_DNA"/>
</dbReference>
<dbReference type="Gene3D" id="3.40.30.10">
    <property type="entry name" value="Glutaredoxin"/>
    <property type="match status" value="1"/>
</dbReference>
<protein>
    <recommendedName>
        <fullName evidence="6">GST C-terminal domain-containing protein</fullName>
    </recommendedName>
</protein>
<dbReference type="CDD" id="cd03181">
    <property type="entry name" value="GST_C_EF1Bgamma_like"/>
    <property type="match status" value="1"/>
</dbReference>
<dbReference type="InterPro" id="IPR050802">
    <property type="entry name" value="EF-GSTs"/>
</dbReference>
<dbReference type="GO" id="GO:0006414">
    <property type="term" value="P:translational elongation"/>
    <property type="evidence" value="ECO:0007669"/>
    <property type="project" value="TreeGrafter"/>
</dbReference>
<dbReference type="SUPFAM" id="SSF47616">
    <property type="entry name" value="GST C-terminal domain-like"/>
    <property type="match status" value="1"/>
</dbReference>
<dbReference type="InterPro" id="IPR004045">
    <property type="entry name" value="Glutathione_S-Trfase_N"/>
</dbReference>
<dbReference type="InterPro" id="IPR004046">
    <property type="entry name" value="GST_C"/>
</dbReference>
<organism evidence="4 5">
    <name type="scientific">Pseudo-nitzschia multistriata</name>
    <dbReference type="NCBI Taxonomy" id="183589"/>
    <lineage>
        <taxon>Eukaryota</taxon>
        <taxon>Sar</taxon>
        <taxon>Stramenopiles</taxon>
        <taxon>Ochrophyta</taxon>
        <taxon>Bacillariophyta</taxon>
        <taxon>Bacillariophyceae</taxon>
        <taxon>Bacillariophycidae</taxon>
        <taxon>Bacillariales</taxon>
        <taxon>Bacillariaceae</taxon>
        <taxon>Pseudo-nitzschia</taxon>
    </lineage>
</organism>
<dbReference type="Pfam" id="PF02798">
    <property type="entry name" value="GST_N"/>
    <property type="match status" value="1"/>
</dbReference>
<dbReference type="PROSITE" id="PS50404">
    <property type="entry name" value="GST_NTER"/>
    <property type="match status" value="1"/>
</dbReference>
<dbReference type="SUPFAM" id="SSF52833">
    <property type="entry name" value="Thioredoxin-like"/>
    <property type="match status" value="1"/>
</dbReference>
<dbReference type="PANTHER" id="PTHR43986">
    <property type="entry name" value="ELONGATION FACTOR 1-GAMMA"/>
    <property type="match status" value="1"/>
</dbReference>
<evidence type="ECO:0000256" key="1">
    <source>
        <dbReference type="RuleBase" id="RU003494"/>
    </source>
</evidence>
<dbReference type="Gene3D" id="1.20.1050.10">
    <property type="match status" value="1"/>
</dbReference>
<feature type="domain" description="GST C-terminal" evidence="3">
    <location>
        <begin position="87"/>
        <end position="227"/>
    </location>
</feature>
<gene>
    <name evidence="4" type="ORF">PSNMU_V1.4_AUG-EV-PASAV3_0123350</name>
</gene>
<dbReference type="PROSITE" id="PS50405">
    <property type="entry name" value="GST_CTER"/>
    <property type="match status" value="1"/>
</dbReference>
<name>A0A448ZT03_9STRA</name>
<evidence type="ECO:0000313" key="5">
    <source>
        <dbReference type="Proteomes" id="UP000291116"/>
    </source>
</evidence>
<accession>A0A448ZT03</accession>
<dbReference type="Proteomes" id="UP000291116">
    <property type="component" value="Unassembled WGS sequence"/>
</dbReference>
<proteinExistence type="inferred from homology"/>
<dbReference type="GO" id="GO:0005634">
    <property type="term" value="C:nucleus"/>
    <property type="evidence" value="ECO:0007669"/>
    <property type="project" value="TreeGrafter"/>
</dbReference>
<evidence type="ECO:0000313" key="4">
    <source>
        <dbReference type="EMBL" id="VEU45178.1"/>
    </source>
</evidence>
<dbReference type="PANTHER" id="PTHR43986:SF1">
    <property type="entry name" value="ELONGATION FACTOR 1-GAMMA"/>
    <property type="match status" value="1"/>
</dbReference>
<dbReference type="InterPro" id="IPR010987">
    <property type="entry name" value="Glutathione-S-Trfase_C-like"/>
</dbReference>